<feature type="non-terminal residue" evidence="1">
    <location>
        <position position="1"/>
    </location>
</feature>
<gene>
    <name evidence="1" type="ORF">METZ01_LOCUS67865</name>
</gene>
<reference evidence="1" key="1">
    <citation type="submission" date="2018-05" db="EMBL/GenBank/DDBJ databases">
        <authorList>
            <person name="Lanie J.A."/>
            <person name="Ng W.-L."/>
            <person name="Kazmierczak K.M."/>
            <person name="Andrzejewski T.M."/>
            <person name="Davidsen T.M."/>
            <person name="Wayne K.J."/>
            <person name="Tettelin H."/>
            <person name="Glass J.I."/>
            <person name="Rusch D."/>
            <person name="Podicherti R."/>
            <person name="Tsui H.-C.T."/>
            <person name="Winkler M.E."/>
        </authorList>
    </citation>
    <scope>NUCLEOTIDE SEQUENCE</scope>
</reference>
<evidence type="ECO:0000313" key="1">
    <source>
        <dbReference type="EMBL" id="SVA15011.1"/>
    </source>
</evidence>
<accession>A0A381THM8</accession>
<dbReference type="GO" id="GO:0046872">
    <property type="term" value="F:metal ion binding"/>
    <property type="evidence" value="ECO:0007669"/>
    <property type="project" value="InterPro"/>
</dbReference>
<dbReference type="InterPro" id="IPR037217">
    <property type="entry name" value="Trp/Indoleamine_2_3_dOase-like"/>
</dbReference>
<dbReference type="EMBL" id="UINC01004532">
    <property type="protein sequence ID" value="SVA15011.1"/>
    <property type="molecule type" value="Genomic_DNA"/>
</dbReference>
<name>A0A381THM8_9ZZZZ</name>
<proteinExistence type="predicted"/>
<sequence>NIFRKKHLEMAIHYISDQAKKGKEGEGTGGTEFITFLTTAKKETYLQMEKE</sequence>
<dbReference type="GO" id="GO:0020037">
    <property type="term" value="F:heme binding"/>
    <property type="evidence" value="ECO:0007669"/>
    <property type="project" value="InterPro"/>
</dbReference>
<protein>
    <submittedName>
        <fullName evidence="1">Uncharacterized protein</fullName>
    </submittedName>
</protein>
<organism evidence="1">
    <name type="scientific">marine metagenome</name>
    <dbReference type="NCBI Taxonomy" id="408172"/>
    <lineage>
        <taxon>unclassified sequences</taxon>
        <taxon>metagenomes</taxon>
        <taxon>ecological metagenomes</taxon>
    </lineage>
</organism>
<dbReference type="GO" id="GO:0019441">
    <property type="term" value="P:L-tryptophan catabolic process to kynurenine"/>
    <property type="evidence" value="ECO:0007669"/>
    <property type="project" value="InterPro"/>
</dbReference>
<dbReference type="Gene3D" id="1.20.58.480">
    <property type="match status" value="1"/>
</dbReference>
<dbReference type="SUPFAM" id="SSF140959">
    <property type="entry name" value="Indolic compounds 2,3-dioxygenase-like"/>
    <property type="match status" value="1"/>
</dbReference>
<dbReference type="AlphaFoldDB" id="A0A381THM8"/>